<organism evidence="1 2">
    <name type="scientific">Armillaria tabescens</name>
    <name type="common">Ringless honey mushroom</name>
    <name type="synonym">Agaricus tabescens</name>
    <dbReference type="NCBI Taxonomy" id="1929756"/>
    <lineage>
        <taxon>Eukaryota</taxon>
        <taxon>Fungi</taxon>
        <taxon>Dikarya</taxon>
        <taxon>Basidiomycota</taxon>
        <taxon>Agaricomycotina</taxon>
        <taxon>Agaricomycetes</taxon>
        <taxon>Agaricomycetidae</taxon>
        <taxon>Agaricales</taxon>
        <taxon>Marasmiineae</taxon>
        <taxon>Physalacriaceae</taxon>
        <taxon>Desarmillaria</taxon>
    </lineage>
</organism>
<proteinExistence type="predicted"/>
<name>A0AA39TS80_ARMTA</name>
<comment type="caution">
    <text evidence="1">The sequence shown here is derived from an EMBL/GenBank/DDBJ whole genome shotgun (WGS) entry which is preliminary data.</text>
</comment>
<dbReference type="AlphaFoldDB" id="A0AA39TS80"/>
<sequence length="215" mass="24419">MQCVKQNSVMSTTHSHRYHPEVYLTRKGSVTSVHPAMAQSPGTHTFGLQTRKYVANFRLCKGFLSGSVQAYAQEYPDKTPIRELQCKKQNRGGRANRGNAEYSLVLVLQPSQGIFPTLGDVRQAFKCTRSIIERLHVQTIRERNADSRLRSPFRLRPRKDKEISQRTRFGKDMSKAQSHKACCGETILESCLRRQVEIHIRDGLALLQESASTSD</sequence>
<dbReference type="Proteomes" id="UP001175211">
    <property type="component" value="Unassembled WGS sequence"/>
</dbReference>
<accession>A0AA39TS80</accession>
<evidence type="ECO:0000313" key="2">
    <source>
        <dbReference type="Proteomes" id="UP001175211"/>
    </source>
</evidence>
<dbReference type="GeneID" id="85349133"/>
<dbReference type="EMBL" id="JAUEPS010000006">
    <property type="protein sequence ID" value="KAK0464773.1"/>
    <property type="molecule type" value="Genomic_DNA"/>
</dbReference>
<reference evidence="1" key="1">
    <citation type="submission" date="2023-06" db="EMBL/GenBank/DDBJ databases">
        <authorList>
            <consortium name="Lawrence Berkeley National Laboratory"/>
            <person name="Ahrendt S."/>
            <person name="Sahu N."/>
            <person name="Indic B."/>
            <person name="Wong-Bajracharya J."/>
            <person name="Merenyi Z."/>
            <person name="Ke H.-M."/>
            <person name="Monk M."/>
            <person name="Kocsube S."/>
            <person name="Drula E."/>
            <person name="Lipzen A."/>
            <person name="Balint B."/>
            <person name="Henrissat B."/>
            <person name="Andreopoulos B."/>
            <person name="Martin F.M."/>
            <person name="Harder C.B."/>
            <person name="Rigling D."/>
            <person name="Ford K.L."/>
            <person name="Foster G.D."/>
            <person name="Pangilinan J."/>
            <person name="Papanicolaou A."/>
            <person name="Barry K."/>
            <person name="LaButti K."/>
            <person name="Viragh M."/>
            <person name="Koriabine M."/>
            <person name="Yan M."/>
            <person name="Riley R."/>
            <person name="Champramary S."/>
            <person name="Plett K.L."/>
            <person name="Tsai I.J."/>
            <person name="Slot J."/>
            <person name="Sipos G."/>
            <person name="Plett J."/>
            <person name="Nagy L.G."/>
            <person name="Grigoriev I.V."/>
        </authorList>
    </citation>
    <scope>NUCLEOTIDE SEQUENCE</scope>
    <source>
        <strain evidence="1">CCBAS 213</strain>
    </source>
</reference>
<keyword evidence="2" id="KW-1185">Reference proteome</keyword>
<gene>
    <name evidence="1" type="ORF">EV420DRAFT_1063105</name>
</gene>
<evidence type="ECO:0000313" key="1">
    <source>
        <dbReference type="EMBL" id="KAK0464773.1"/>
    </source>
</evidence>
<protein>
    <submittedName>
        <fullName evidence="1">Uncharacterized protein</fullName>
    </submittedName>
</protein>
<dbReference type="RefSeq" id="XP_060335894.1">
    <property type="nucleotide sequence ID" value="XM_060465585.1"/>
</dbReference>